<dbReference type="SMART" id="SM00062">
    <property type="entry name" value="PBPb"/>
    <property type="match status" value="1"/>
</dbReference>
<keyword evidence="2" id="KW-0813">Transport</keyword>
<name>A0A7I8BQN4_9BURK</name>
<dbReference type="SUPFAM" id="SSF53850">
    <property type="entry name" value="Periplasmic binding protein-like II"/>
    <property type="match status" value="1"/>
</dbReference>
<dbReference type="Proteomes" id="UP000510888">
    <property type="component" value="Chromosome 2"/>
</dbReference>
<evidence type="ECO:0000313" key="7">
    <source>
        <dbReference type="EMBL" id="BCF90952.1"/>
    </source>
</evidence>
<feature type="domain" description="Solute-binding protein family 3/N-terminal" evidence="6">
    <location>
        <begin position="41"/>
        <end position="271"/>
    </location>
</feature>
<dbReference type="Gene3D" id="3.40.190.10">
    <property type="entry name" value="Periplasmic binding protein-like II"/>
    <property type="match status" value="2"/>
</dbReference>
<dbReference type="PANTHER" id="PTHR30085:SF7">
    <property type="entry name" value="AMINO-ACID ABC TRANSPORTER-BINDING PROTEIN YHDW-RELATED"/>
    <property type="match status" value="1"/>
</dbReference>
<dbReference type="KEGG" id="plad:PPGU16_40190"/>
<dbReference type="EMBL" id="AP023175">
    <property type="protein sequence ID" value="BCF90952.1"/>
    <property type="molecule type" value="Genomic_DNA"/>
</dbReference>
<evidence type="ECO:0000256" key="2">
    <source>
        <dbReference type="ARBA" id="ARBA00022448"/>
    </source>
</evidence>
<evidence type="ECO:0000313" key="8">
    <source>
        <dbReference type="Proteomes" id="UP000510888"/>
    </source>
</evidence>
<gene>
    <name evidence="7" type="ORF">PPGU16_40190</name>
</gene>
<keyword evidence="3 5" id="KW-0732">Signal</keyword>
<evidence type="ECO:0000256" key="1">
    <source>
        <dbReference type="ARBA" id="ARBA00010333"/>
    </source>
</evidence>
<dbReference type="PROSITE" id="PS01039">
    <property type="entry name" value="SBP_BACTERIAL_3"/>
    <property type="match status" value="1"/>
</dbReference>
<feature type="signal peptide" evidence="5">
    <location>
        <begin position="1"/>
        <end position="27"/>
    </location>
</feature>
<reference evidence="7 8" key="1">
    <citation type="journal article" date="2020" name="Genes (Basel)">
        <title>Genomic Comparison of Insect Gut Symbionts from Divergent Burkholderia Subclades.</title>
        <authorList>
            <person name="Takeshita K."/>
            <person name="Kikuchi Y."/>
        </authorList>
    </citation>
    <scope>NUCLEOTIDE SEQUENCE [LARGE SCALE GENOMIC DNA]</scope>
    <source>
        <strain evidence="7 8">PGU16</strain>
    </source>
</reference>
<feature type="chain" id="PRO_5029684054" evidence="5">
    <location>
        <begin position="28"/>
        <end position="344"/>
    </location>
</feature>
<dbReference type="InterPro" id="IPR001638">
    <property type="entry name" value="Solute-binding_3/MltF_N"/>
</dbReference>
<accession>A0A7I8BQN4</accession>
<dbReference type="GO" id="GO:0006865">
    <property type="term" value="P:amino acid transport"/>
    <property type="evidence" value="ECO:0007669"/>
    <property type="project" value="TreeGrafter"/>
</dbReference>
<protein>
    <submittedName>
        <fullName evidence="7">Amino acid ABC transporter substrate-binding protein</fullName>
    </submittedName>
</protein>
<evidence type="ECO:0000256" key="5">
    <source>
        <dbReference type="SAM" id="SignalP"/>
    </source>
</evidence>
<dbReference type="Pfam" id="PF00497">
    <property type="entry name" value="SBP_bac_3"/>
    <property type="match status" value="1"/>
</dbReference>
<proteinExistence type="inferred from homology"/>
<dbReference type="RefSeq" id="WP_180724582.1">
    <property type="nucleotide sequence ID" value="NZ_AP023175.1"/>
</dbReference>
<dbReference type="CDD" id="cd13692">
    <property type="entry name" value="PBP2_BztA"/>
    <property type="match status" value="1"/>
</dbReference>
<evidence type="ECO:0000259" key="6">
    <source>
        <dbReference type="SMART" id="SM00062"/>
    </source>
</evidence>
<evidence type="ECO:0000256" key="3">
    <source>
        <dbReference type="ARBA" id="ARBA00022729"/>
    </source>
</evidence>
<dbReference type="InterPro" id="IPR018313">
    <property type="entry name" value="SBP_3_CS"/>
</dbReference>
<sequence length="344" mass="36875">MVRLAQCGAAVLAVCLFLIAVSTHARAADGDTLAQVRARGVVRCGVSEGVQGFSIKDRSGLWSGIDVDFCRAVAAAALGDPSKVAYVPLRAAARFPALTEGMIDLLARNTTWTLRREAALKVQFAGVLFYDTQGFLVRSARGVQTAAGLKGATVCVEKGTSTQVHLRDYSADNQLEIIPLVIDSAIEARRAFFAGRCSAYAADSAQLAAVRLEAPDGPQSVQLLPERIAKEPLSPAVRGGDQSWLTLVRWVLFALVAAEELGVTRDNLQSRLSEVAVRRALADGDESDRSLGVETGWRARAVQSAGNYGEMFDRNLGPGTSLKLDRGLNRLWTQGGLMYAPPFR</sequence>
<dbReference type="InterPro" id="IPR051455">
    <property type="entry name" value="Bact_solute-bind_prot3"/>
</dbReference>
<keyword evidence="8" id="KW-1185">Reference proteome</keyword>
<dbReference type="AlphaFoldDB" id="A0A7I8BQN4"/>
<organism evidence="7 8">
    <name type="scientific">Paraburkholderia largidicola</name>
    <dbReference type="NCBI Taxonomy" id="3014751"/>
    <lineage>
        <taxon>Bacteria</taxon>
        <taxon>Pseudomonadati</taxon>
        <taxon>Pseudomonadota</taxon>
        <taxon>Betaproteobacteria</taxon>
        <taxon>Burkholderiales</taxon>
        <taxon>Burkholderiaceae</taxon>
        <taxon>Paraburkholderia</taxon>
    </lineage>
</organism>
<evidence type="ECO:0000256" key="4">
    <source>
        <dbReference type="RuleBase" id="RU003744"/>
    </source>
</evidence>
<dbReference type="PANTHER" id="PTHR30085">
    <property type="entry name" value="AMINO ACID ABC TRANSPORTER PERMEASE"/>
    <property type="match status" value="1"/>
</dbReference>
<comment type="similarity">
    <text evidence="1 4">Belongs to the bacterial solute-binding protein 3 family.</text>
</comment>